<keyword evidence="4" id="KW-1185">Reference proteome</keyword>
<dbReference type="AlphaFoldDB" id="A0A8S4QDP7"/>
<proteinExistence type="predicted"/>
<organism evidence="3 4">
    <name type="scientific">Pararge aegeria aegeria</name>
    <dbReference type="NCBI Taxonomy" id="348720"/>
    <lineage>
        <taxon>Eukaryota</taxon>
        <taxon>Metazoa</taxon>
        <taxon>Ecdysozoa</taxon>
        <taxon>Arthropoda</taxon>
        <taxon>Hexapoda</taxon>
        <taxon>Insecta</taxon>
        <taxon>Pterygota</taxon>
        <taxon>Neoptera</taxon>
        <taxon>Endopterygota</taxon>
        <taxon>Lepidoptera</taxon>
        <taxon>Glossata</taxon>
        <taxon>Ditrysia</taxon>
        <taxon>Papilionoidea</taxon>
        <taxon>Nymphalidae</taxon>
        <taxon>Satyrinae</taxon>
        <taxon>Satyrini</taxon>
        <taxon>Parargina</taxon>
        <taxon>Pararge</taxon>
    </lineage>
</organism>
<evidence type="ECO:0000256" key="1">
    <source>
        <dbReference type="SAM" id="MobiDB-lite"/>
    </source>
</evidence>
<dbReference type="Pfam" id="PF00089">
    <property type="entry name" value="Trypsin"/>
    <property type="match status" value="1"/>
</dbReference>
<gene>
    <name evidence="3" type="primary">jg23840</name>
    <name evidence="3" type="ORF">PAEG_LOCUS100</name>
</gene>
<sequence length="183" mass="20736">KKLFVWRKHDNSKSDVAGGGTLIHPSVVLTVAHICDSNQQLQVLTSGEDRQTRVVKQVVMHERYKRGGRIGIKRPICPPAPGERTDQTNSNSKMWHGKARMERSYIYHVTLMRSYSALRVQYNNVLRAVLKPRRCSASEMFGDARVDDFYAIIRKRAASMMSRLVSSTNTLLSTLACRLDSSL</sequence>
<evidence type="ECO:0000259" key="2">
    <source>
        <dbReference type="Pfam" id="PF00089"/>
    </source>
</evidence>
<dbReference type="InterPro" id="IPR001254">
    <property type="entry name" value="Trypsin_dom"/>
</dbReference>
<comment type="caution">
    <text evidence="3">The sequence shown here is derived from an EMBL/GenBank/DDBJ whole genome shotgun (WGS) entry which is preliminary data.</text>
</comment>
<dbReference type="GO" id="GO:0006508">
    <property type="term" value="P:proteolysis"/>
    <property type="evidence" value="ECO:0007669"/>
    <property type="project" value="InterPro"/>
</dbReference>
<reference evidence="3" key="1">
    <citation type="submission" date="2022-03" db="EMBL/GenBank/DDBJ databases">
        <authorList>
            <person name="Lindestad O."/>
        </authorList>
    </citation>
    <scope>NUCLEOTIDE SEQUENCE</scope>
</reference>
<feature type="domain" description="Peptidase S1" evidence="2">
    <location>
        <begin position="12"/>
        <end position="66"/>
    </location>
</feature>
<name>A0A8S4QDP7_9NEOP</name>
<dbReference type="SUPFAM" id="SSF50494">
    <property type="entry name" value="Trypsin-like serine proteases"/>
    <property type="match status" value="1"/>
</dbReference>
<feature type="non-terminal residue" evidence="3">
    <location>
        <position position="1"/>
    </location>
</feature>
<dbReference type="InterPro" id="IPR043504">
    <property type="entry name" value="Peptidase_S1_PA_chymotrypsin"/>
</dbReference>
<evidence type="ECO:0000313" key="4">
    <source>
        <dbReference type="Proteomes" id="UP000838756"/>
    </source>
</evidence>
<dbReference type="OrthoDB" id="10014409at2759"/>
<dbReference type="GO" id="GO:0004252">
    <property type="term" value="F:serine-type endopeptidase activity"/>
    <property type="evidence" value="ECO:0007669"/>
    <property type="project" value="InterPro"/>
</dbReference>
<protein>
    <submittedName>
        <fullName evidence="3">Jg23840 protein</fullName>
    </submittedName>
</protein>
<dbReference type="Proteomes" id="UP000838756">
    <property type="component" value="Unassembled WGS sequence"/>
</dbReference>
<dbReference type="EMBL" id="CAKXAJ010000319">
    <property type="protein sequence ID" value="CAH2207479.1"/>
    <property type="molecule type" value="Genomic_DNA"/>
</dbReference>
<dbReference type="Gene3D" id="2.40.10.10">
    <property type="entry name" value="Trypsin-like serine proteases"/>
    <property type="match status" value="1"/>
</dbReference>
<evidence type="ECO:0000313" key="3">
    <source>
        <dbReference type="EMBL" id="CAH2207479.1"/>
    </source>
</evidence>
<feature type="region of interest" description="Disordered" evidence="1">
    <location>
        <begin position="71"/>
        <end position="95"/>
    </location>
</feature>
<accession>A0A8S4QDP7</accession>
<dbReference type="InterPro" id="IPR009003">
    <property type="entry name" value="Peptidase_S1_PA"/>
</dbReference>